<evidence type="ECO:0000256" key="8">
    <source>
        <dbReference type="ARBA" id="ARBA00023179"/>
    </source>
</evidence>
<comment type="subcellular location">
    <subcellularLocation>
        <location evidence="1">Cytoplasm</location>
        <location evidence="1">Myofibril</location>
    </subcellularLocation>
</comment>
<keyword evidence="3" id="KW-0787">Thick filament</keyword>
<protein>
    <recommendedName>
        <fullName evidence="11">Myosin tail domain-containing protein</fullName>
    </recommendedName>
</protein>
<evidence type="ECO:0000256" key="3">
    <source>
        <dbReference type="ARBA" id="ARBA00022433"/>
    </source>
</evidence>
<feature type="coiled-coil region" evidence="10">
    <location>
        <begin position="121"/>
        <end position="197"/>
    </location>
</feature>
<keyword evidence="6" id="KW-0518">Myosin</keyword>
<keyword evidence="8" id="KW-0514">Muscle protein</keyword>
<evidence type="ECO:0000256" key="9">
    <source>
        <dbReference type="ARBA" id="ARBA00049580"/>
    </source>
</evidence>
<keyword evidence="4" id="KW-0963">Cytoplasm</keyword>
<evidence type="ECO:0000256" key="4">
    <source>
        <dbReference type="ARBA" id="ARBA00022490"/>
    </source>
</evidence>
<evidence type="ECO:0000256" key="10">
    <source>
        <dbReference type="SAM" id="Coils"/>
    </source>
</evidence>
<evidence type="ECO:0000256" key="7">
    <source>
        <dbReference type="ARBA" id="ARBA00023175"/>
    </source>
</evidence>
<dbReference type="PANTHER" id="PTHR46349">
    <property type="entry name" value="CINGULIN-LIKE PROTEIN 1-RELATED"/>
    <property type="match status" value="1"/>
</dbReference>
<feature type="coiled-coil region" evidence="10">
    <location>
        <begin position="233"/>
        <end position="535"/>
    </location>
</feature>
<comment type="similarity">
    <text evidence="2">Belongs to the paramyosin family.</text>
</comment>
<dbReference type="Pfam" id="PF01576">
    <property type="entry name" value="Myosin_tail_1"/>
    <property type="match status" value="1"/>
</dbReference>
<gene>
    <name evidence="12" type="ORF">ODALV1_LOCUS11102</name>
</gene>
<feature type="domain" description="Myosin tail" evidence="11">
    <location>
        <begin position="33"/>
        <end position="852"/>
    </location>
</feature>
<evidence type="ECO:0000256" key="6">
    <source>
        <dbReference type="ARBA" id="ARBA00023123"/>
    </source>
</evidence>
<dbReference type="Gene3D" id="1.20.5.340">
    <property type="match status" value="2"/>
</dbReference>
<comment type="caution">
    <text evidence="12">The sequence shown here is derived from an EMBL/GenBank/DDBJ whole genome shotgun (WGS) entry which is preliminary data.</text>
</comment>
<name>A0ABP1QGQ0_9HEXA</name>
<evidence type="ECO:0000256" key="1">
    <source>
        <dbReference type="ARBA" id="ARBA00004657"/>
    </source>
</evidence>
<evidence type="ECO:0000256" key="5">
    <source>
        <dbReference type="ARBA" id="ARBA00023054"/>
    </source>
</evidence>
<evidence type="ECO:0000256" key="2">
    <source>
        <dbReference type="ARBA" id="ARBA00008447"/>
    </source>
</evidence>
<feature type="coiled-coil region" evidence="10">
    <location>
        <begin position="36"/>
        <end position="84"/>
    </location>
</feature>
<accession>A0ABP1QGQ0</accession>
<keyword evidence="13" id="KW-1185">Reference proteome</keyword>
<organism evidence="12 13">
    <name type="scientific">Orchesella dallaii</name>
    <dbReference type="NCBI Taxonomy" id="48710"/>
    <lineage>
        <taxon>Eukaryota</taxon>
        <taxon>Metazoa</taxon>
        <taxon>Ecdysozoa</taxon>
        <taxon>Arthropoda</taxon>
        <taxon>Hexapoda</taxon>
        <taxon>Collembola</taxon>
        <taxon>Entomobryomorpha</taxon>
        <taxon>Entomobryoidea</taxon>
        <taxon>Orchesellidae</taxon>
        <taxon>Orchesellinae</taxon>
        <taxon>Orchesella</taxon>
    </lineage>
</organism>
<proteinExistence type="inferred from homology"/>
<evidence type="ECO:0000313" key="12">
    <source>
        <dbReference type="EMBL" id="CAL8102284.1"/>
    </source>
</evidence>
<dbReference type="EMBL" id="CAXLJM020000033">
    <property type="protein sequence ID" value="CAL8102284.1"/>
    <property type="molecule type" value="Genomic_DNA"/>
</dbReference>
<feature type="coiled-coil region" evidence="10">
    <location>
        <begin position="572"/>
        <end position="852"/>
    </location>
</feature>
<dbReference type="PANTHER" id="PTHR46349:SF7">
    <property type="entry name" value="MYOSIN TAIL DOMAIN-CONTAINING PROTEIN"/>
    <property type="match status" value="1"/>
</dbReference>
<dbReference type="Gene3D" id="1.20.5.1160">
    <property type="entry name" value="Vasodilator-stimulated phosphoprotein"/>
    <property type="match status" value="1"/>
</dbReference>
<reference evidence="12 13" key="1">
    <citation type="submission" date="2024-08" db="EMBL/GenBank/DDBJ databases">
        <authorList>
            <person name="Cucini C."/>
            <person name="Frati F."/>
        </authorList>
    </citation>
    <scope>NUCLEOTIDE SEQUENCE [LARGE SCALE GENOMIC DNA]</scope>
</reference>
<dbReference type="InterPro" id="IPR014751">
    <property type="entry name" value="XRCC4-like_C"/>
</dbReference>
<dbReference type="SUPFAM" id="SSF90257">
    <property type="entry name" value="Myosin rod fragments"/>
    <property type="match status" value="3"/>
</dbReference>
<evidence type="ECO:0000259" key="11">
    <source>
        <dbReference type="Pfam" id="PF01576"/>
    </source>
</evidence>
<keyword evidence="5 10" id="KW-0175">Coiled coil</keyword>
<evidence type="ECO:0000313" key="13">
    <source>
        <dbReference type="Proteomes" id="UP001642540"/>
    </source>
</evidence>
<comment type="function">
    <text evidence="9">Paramyosin is a major structural component of many thick filaments isolated from invertebrate muscles.</text>
</comment>
<sequence length="882" mass="103120">MASMGKTTTKTYTYTSAGGKGNADVTIEYTQDLSSLNRLQDKIRLLQEDLESERELRQRIERERADLSVQVIQLQERLEEAECGVEGQFEINKKRDAELAKLRRLLEDVHLESEETASQLRKKHQEAIADYQDQMDLLAKARQKTEKEKTKFQQEVFELMSQIEAINKEKLFSVKTVEKLEIHVQELSIKIEELNRTIIDITSVKQRISTENIQLTKEVQELKVSIENITYLRSQVATQLEDSRRRLEEEDRRRSTLESQLHSIELELESVRVQLEEESESRLEIERQFSKATADVNLYRSKYESEVTSRVEELEEVRRKFQIRISEQEEQVESLMARCTAVEKQKSRLQSEVEVLIIDLEKANGTARELQKRIDQLERLNGDLKSKLDELNGLYDAAQRDNRAKQTQIQQITHELDKTREQKEFLSRENKKISDELHETKITLTEVNRRYHELELDYRRIENEREELAAAYKEAEAGRKAEEQRSQRITAELNQYRHDAERRIQEKEEEIESIRKQMTIEIEQMSARLVEAETKLKTEVIRIKKKLQVTITELEMSLDVSNKNNIELQKTVKKYSISLTELQAHYDEVQRQLQIALDQYGQAQRRATALQGELDEVRNSLEASLRAKRAVEQSLEETASRVNELTTINVNLASQRTKLEQELSIISSDYDEVSKELKLSDERYQKVSIEYTRTVDILHEEQERVVKIESIKKSLEIEVKNLSVRLEEVEANALVNGKRIISKLEGRLRDLEMELDEEKRRHSETIKILRKKERHVKEIMISIEEQNQQIALLQEALDKVGHKANLYKRQLQEQESLAATNVTRVRRFQRELEAAEDRADSAESNLSLIRAKHRSFVTSSVTPTAGGQVFVVQETKTTESSY</sequence>
<dbReference type="InterPro" id="IPR002928">
    <property type="entry name" value="Myosin_tail"/>
</dbReference>
<dbReference type="Proteomes" id="UP001642540">
    <property type="component" value="Unassembled WGS sequence"/>
</dbReference>
<keyword evidence="7" id="KW-0505">Motor protein</keyword>
<dbReference type="Gene3D" id="1.20.5.370">
    <property type="match status" value="1"/>
</dbReference>